<comment type="caution">
    <text evidence="8">The sequence shown here is derived from an EMBL/GenBank/DDBJ whole genome shotgun (WGS) entry which is preliminary data.</text>
</comment>
<feature type="transmembrane region" description="Helical" evidence="6">
    <location>
        <begin position="482"/>
        <end position="498"/>
    </location>
</feature>
<dbReference type="SMART" id="SM00849">
    <property type="entry name" value="Lactamase_B"/>
    <property type="match status" value="1"/>
</dbReference>
<feature type="transmembrane region" description="Helical" evidence="6">
    <location>
        <begin position="48"/>
        <end position="65"/>
    </location>
</feature>
<accession>A0A9D1PMG3</accession>
<dbReference type="InterPro" id="IPR052159">
    <property type="entry name" value="Competence_DNA_uptake"/>
</dbReference>
<evidence type="ECO:0000256" key="1">
    <source>
        <dbReference type="ARBA" id="ARBA00004651"/>
    </source>
</evidence>
<dbReference type="SUPFAM" id="SSF56281">
    <property type="entry name" value="Metallo-hydrolase/oxidoreductase"/>
    <property type="match status" value="1"/>
</dbReference>
<gene>
    <name evidence="8" type="ORF">H9895_08605</name>
</gene>
<dbReference type="PANTHER" id="PTHR30619:SF1">
    <property type="entry name" value="RECOMBINATION PROTEIN 2"/>
    <property type="match status" value="1"/>
</dbReference>
<sequence>MYPFQFHFYIIVFAVVLVPISIHFQTYILIIIFICWLVYLYVYRGLKISIILASICTIGIAYMYLPTIEHKETIEKENVTIQGEIITKIEETDKTIYFTVEVEDEKIYTTYFKENDTSPHMIAQLQYGAICQFEGELGAPKQATNPYEFDFSTYLAKQGIYKQLLVSSTEHFHCETSSSFLQKLYEFRKNIMTKIETNFSDVTSAWMKALLFGNTAQIDEEIIDTFQRWGLSHILAISGLHVGIITALLYFVFVSMRITTKENAALLIICFLPMYIFLAGAEPSVWRASLMVIVILVMQRFSINIFYADLLSMIMLLLIIFHPYIIYHIGFQFSFAVTFSLIISSQLLKHTKIRWVQALQISFIAQMAILPLQIHYFSIFQPLSIIINVIVIPYFTLFVMPLLFIQLISIFLPNVITSFIDTFFRFMHEKALNLIASLDTFGQFPLFIGNMNMFTVILYYSFFVIFLICLERKTWKKSVMSGLLFCSFLILLALRPYYNPYGTVTMLNMGQGDAFVIELPFRKGVYMIDAGAKFSFENMEPTNSVYKNVIRPFLYGKGIQKIDAIFISHEDLDHDGSVPFIMNQFHVKKIIVSEYFEIENSSVLRESDKIKRIKTGTTLEENGMKWHIIGPFIDKDDANENSLNIVVTFGSTSWLFTGDMYVENEAILIEQYPNLQIDVLKIAHHGSKTSTSDAMLHHIQPTVALIPVGENNRYNHPSTEVIDRLEEHHIKIYRTDKDGAVEFHYKEDHAYFRAFKQTK</sequence>
<dbReference type="InterPro" id="IPR004477">
    <property type="entry name" value="ComEC_N"/>
</dbReference>
<reference evidence="8" key="1">
    <citation type="journal article" date="2021" name="PeerJ">
        <title>Extensive microbial diversity within the chicken gut microbiome revealed by metagenomics and culture.</title>
        <authorList>
            <person name="Gilroy R."/>
            <person name="Ravi A."/>
            <person name="Getino M."/>
            <person name="Pursley I."/>
            <person name="Horton D.L."/>
            <person name="Alikhan N.F."/>
            <person name="Baker D."/>
            <person name="Gharbi K."/>
            <person name="Hall N."/>
            <person name="Watson M."/>
            <person name="Adriaenssens E.M."/>
            <person name="Foster-Nyarko E."/>
            <person name="Jarju S."/>
            <person name="Secka A."/>
            <person name="Antonio M."/>
            <person name="Oren A."/>
            <person name="Chaudhuri R.R."/>
            <person name="La Ragione R."/>
            <person name="Hildebrand F."/>
            <person name="Pallen M.J."/>
        </authorList>
    </citation>
    <scope>NUCLEOTIDE SEQUENCE</scope>
    <source>
        <strain evidence="8">CHK169-2315</strain>
    </source>
</reference>
<keyword evidence="2" id="KW-1003">Cell membrane</keyword>
<name>A0A9D1PMG3_9BACI</name>
<keyword evidence="4 6" id="KW-1133">Transmembrane helix</keyword>
<dbReference type="Pfam" id="PF13567">
    <property type="entry name" value="DUF4131"/>
    <property type="match status" value="1"/>
</dbReference>
<dbReference type="InterPro" id="IPR036866">
    <property type="entry name" value="RibonucZ/Hydroxyglut_hydro"/>
</dbReference>
<dbReference type="NCBIfam" id="TIGR00361">
    <property type="entry name" value="ComEC_Rec2"/>
    <property type="match status" value="1"/>
</dbReference>
<evidence type="ECO:0000313" key="9">
    <source>
        <dbReference type="Proteomes" id="UP000823937"/>
    </source>
</evidence>
<dbReference type="InterPro" id="IPR035681">
    <property type="entry name" value="ComA-like_MBL"/>
</dbReference>
<organism evidence="8 9">
    <name type="scientific">Candidatus Pseudogracilibacillus intestinigallinarum</name>
    <dbReference type="NCBI Taxonomy" id="2838742"/>
    <lineage>
        <taxon>Bacteria</taxon>
        <taxon>Bacillati</taxon>
        <taxon>Bacillota</taxon>
        <taxon>Bacilli</taxon>
        <taxon>Bacillales</taxon>
        <taxon>Bacillaceae</taxon>
        <taxon>Pseudogracilibacillus</taxon>
    </lineage>
</organism>
<dbReference type="NCBIfam" id="TIGR00360">
    <property type="entry name" value="ComEC_N-term"/>
    <property type="match status" value="1"/>
</dbReference>
<proteinExistence type="predicted"/>
<protein>
    <submittedName>
        <fullName evidence="8">DNA internalization-related competence protein ComEC/Rec2</fullName>
    </submittedName>
</protein>
<reference evidence="8" key="2">
    <citation type="submission" date="2021-04" db="EMBL/GenBank/DDBJ databases">
        <authorList>
            <person name="Gilroy R."/>
        </authorList>
    </citation>
    <scope>NUCLEOTIDE SEQUENCE</scope>
    <source>
        <strain evidence="8">CHK169-2315</strain>
    </source>
</reference>
<evidence type="ECO:0000259" key="7">
    <source>
        <dbReference type="SMART" id="SM00849"/>
    </source>
</evidence>
<dbReference type="InterPro" id="IPR004797">
    <property type="entry name" value="Competence_ComEC/Rec2"/>
</dbReference>
<feature type="transmembrane region" description="Helical" evidence="6">
    <location>
        <begin position="380"/>
        <end position="400"/>
    </location>
</feature>
<feature type="transmembrane region" description="Helical" evidence="6">
    <location>
        <begin position="27"/>
        <end position="42"/>
    </location>
</feature>
<feature type="transmembrane region" description="Helical" evidence="6">
    <location>
        <begin position="264"/>
        <end position="281"/>
    </location>
</feature>
<dbReference type="AlphaFoldDB" id="A0A9D1PMG3"/>
<keyword evidence="3 6" id="KW-0812">Transmembrane</keyword>
<feature type="transmembrane region" description="Helical" evidence="6">
    <location>
        <begin position="447"/>
        <end position="470"/>
    </location>
</feature>
<evidence type="ECO:0000256" key="5">
    <source>
        <dbReference type="ARBA" id="ARBA00023136"/>
    </source>
</evidence>
<evidence type="ECO:0000256" key="3">
    <source>
        <dbReference type="ARBA" id="ARBA00022692"/>
    </source>
</evidence>
<dbReference type="Pfam" id="PF03772">
    <property type="entry name" value="Competence"/>
    <property type="match status" value="1"/>
</dbReference>
<evidence type="ECO:0000256" key="2">
    <source>
        <dbReference type="ARBA" id="ARBA00022475"/>
    </source>
</evidence>
<dbReference type="PANTHER" id="PTHR30619">
    <property type="entry name" value="DNA INTERNALIZATION/COMPETENCE PROTEIN COMEC/REC2"/>
    <property type="match status" value="1"/>
</dbReference>
<dbReference type="InterPro" id="IPR025405">
    <property type="entry name" value="DUF4131"/>
</dbReference>
<feature type="transmembrane region" description="Helical" evidence="6">
    <location>
        <begin position="234"/>
        <end position="258"/>
    </location>
</feature>
<feature type="transmembrane region" description="Helical" evidence="6">
    <location>
        <begin position="288"/>
        <end position="307"/>
    </location>
</feature>
<keyword evidence="5 6" id="KW-0472">Membrane</keyword>
<evidence type="ECO:0000256" key="4">
    <source>
        <dbReference type="ARBA" id="ARBA00022989"/>
    </source>
</evidence>
<feature type="domain" description="Metallo-beta-lactamase" evidence="7">
    <location>
        <begin position="511"/>
        <end position="710"/>
    </location>
</feature>
<dbReference type="GO" id="GO:0030420">
    <property type="term" value="P:establishment of competence for transformation"/>
    <property type="evidence" value="ECO:0007669"/>
    <property type="project" value="InterPro"/>
</dbReference>
<dbReference type="EMBL" id="DXHX01000123">
    <property type="protein sequence ID" value="HIV75121.1"/>
    <property type="molecule type" value="Genomic_DNA"/>
</dbReference>
<evidence type="ECO:0000313" key="8">
    <source>
        <dbReference type="EMBL" id="HIV75121.1"/>
    </source>
</evidence>
<comment type="subcellular location">
    <subcellularLocation>
        <location evidence="1">Cell membrane</location>
        <topology evidence="1">Multi-pass membrane protein</topology>
    </subcellularLocation>
</comment>
<dbReference type="CDD" id="cd07731">
    <property type="entry name" value="ComA-like_MBL-fold"/>
    <property type="match status" value="1"/>
</dbReference>
<feature type="transmembrane region" description="Helical" evidence="6">
    <location>
        <begin position="313"/>
        <end position="343"/>
    </location>
</feature>
<dbReference type="InterPro" id="IPR001279">
    <property type="entry name" value="Metallo-B-lactamas"/>
</dbReference>
<evidence type="ECO:0000256" key="6">
    <source>
        <dbReference type="SAM" id="Phobius"/>
    </source>
</evidence>
<dbReference type="GO" id="GO:0005886">
    <property type="term" value="C:plasma membrane"/>
    <property type="evidence" value="ECO:0007669"/>
    <property type="project" value="UniProtKB-SubCell"/>
</dbReference>
<dbReference type="Proteomes" id="UP000823937">
    <property type="component" value="Unassembled WGS sequence"/>
</dbReference>
<dbReference type="Pfam" id="PF00753">
    <property type="entry name" value="Lactamase_B"/>
    <property type="match status" value="1"/>
</dbReference>
<dbReference type="Gene3D" id="3.60.15.10">
    <property type="entry name" value="Ribonuclease Z/Hydroxyacylglutathione hydrolase-like"/>
    <property type="match status" value="1"/>
</dbReference>
<feature type="transmembrane region" description="Helical" evidence="6">
    <location>
        <begin position="355"/>
        <end position="374"/>
    </location>
</feature>